<dbReference type="EMBL" id="RHLK01000011">
    <property type="protein sequence ID" value="MVP01323.1"/>
    <property type="molecule type" value="Genomic_DNA"/>
</dbReference>
<feature type="domain" description="GP-PDE" evidence="3">
    <location>
        <begin position="346"/>
        <end position="587"/>
    </location>
</feature>
<name>A0A7X3FKK7_9BACL</name>
<dbReference type="InterPro" id="IPR030395">
    <property type="entry name" value="GP_PDE_dom"/>
</dbReference>
<comment type="caution">
    <text evidence="4">The sequence shown here is derived from an EMBL/GenBank/DDBJ whole genome shotgun (WGS) entry which is preliminary data.</text>
</comment>
<feature type="compositionally biased region" description="Gly residues" evidence="1">
    <location>
        <begin position="98"/>
        <end position="109"/>
    </location>
</feature>
<dbReference type="Gene3D" id="3.20.20.190">
    <property type="entry name" value="Phosphatidylinositol (PI) phosphodiesterase"/>
    <property type="match status" value="2"/>
</dbReference>
<gene>
    <name evidence="4" type="ORF">EDM21_17645</name>
</gene>
<dbReference type="AlphaFoldDB" id="A0A7X3FKK7"/>
<evidence type="ECO:0000313" key="5">
    <source>
        <dbReference type="Proteomes" id="UP000490800"/>
    </source>
</evidence>
<organism evidence="4 5">
    <name type="scientific">Paenibacillus lutrae</name>
    <dbReference type="NCBI Taxonomy" id="2078573"/>
    <lineage>
        <taxon>Bacteria</taxon>
        <taxon>Bacillati</taxon>
        <taxon>Bacillota</taxon>
        <taxon>Bacilli</taxon>
        <taxon>Bacillales</taxon>
        <taxon>Paenibacillaceae</taxon>
        <taxon>Paenibacillus</taxon>
    </lineage>
</organism>
<dbReference type="PANTHER" id="PTHR46211:SF14">
    <property type="entry name" value="GLYCEROPHOSPHODIESTER PHOSPHODIESTERASE"/>
    <property type="match status" value="1"/>
</dbReference>
<keyword evidence="2" id="KW-0472">Membrane</keyword>
<proteinExistence type="predicted"/>
<evidence type="ECO:0000259" key="3">
    <source>
        <dbReference type="PROSITE" id="PS51704"/>
    </source>
</evidence>
<dbReference type="Proteomes" id="UP000490800">
    <property type="component" value="Unassembled WGS sequence"/>
</dbReference>
<dbReference type="GO" id="GO:0008081">
    <property type="term" value="F:phosphoric diester hydrolase activity"/>
    <property type="evidence" value="ECO:0007669"/>
    <property type="project" value="InterPro"/>
</dbReference>
<dbReference type="InterPro" id="IPR017946">
    <property type="entry name" value="PLC-like_Pdiesterase_TIM-brl"/>
</dbReference>
<dbReference type="GO" id="GO:0006629">
    <property type="term" value="P:lipid metabolic process"/>
    <property type="evidence" value="ECO:0007669"/>
    <property type="project" value="InterPro"/>
</dbReference>
<feature type="region of interest" description="Disordered" evidence="1">
    <location>
        <begin position="68"/>
        <end position="118"/>
    </location>
</feature>
<protein>
    <submittedName>
        <fullName evidence="4">Terminase</fullName>
    </submittedName>
</protein>
<evidence type="ECO:0000313" key="4">
    <source>
        <dbReference type="EMBL" id="MVP01323.1"/>
    </source>
</evidence>
<keyword evidence="5" id="KW-1185">Reference proteome</keyword>
<dbReference type="PANTHER" id="PTHR46211">
    <property type="entry name" value="GLYCEROPHOSPHORYL DIESTER PHOSPHODIESTERASE"/>
    <property type="match status" value="1"/>
</dbReference>
<reference evidence="4 5" key="1">
    <citation type="journal article" date="2019" name="Microorganisms">
        <title>Paenibacillus lutrae sp. nov., A Chitinolytic Species Isolated from A River Otter in Castril Natural Park, Granada, Spain.</title>
        <authorList>
            <person name="Rodriguez M."/>
            <person name="Reina J.C."/>
            <person name="Bejar V."/>
            <person name="Llamas I."/>
        </authorList>
    </citation>
    <scope>NUCLEOTIDE SEQUENCE [LARGE SCALE GENOMIC DNA]</scope>
    <source>
        <strain evidence="4 5">N10</strain>
    </source>
</reference>
<dbReference type="Pfam" id="PF03009">
    <property type="entry name" value="GDPD"/>
    <property type="match status" value="1"/>
</dbReference>
<accession>A0A7X3FKK7</accession>
<evidence type="ECO:0000256" key="2">
    <source>
        <dbReference type="SAM" id="Phobius"/>
    </source>
</evidence>
<keyword evidence="2" id="KW-1133">Transmembrane helix</keyword>
<keyword evidence="2" id="KW-0812">Transmembrane</keyword>
<evidence type="ECO:0000256" key="1">
    <source>
        <dbReference type="SAM" id="MobiDB-lite"/>
    </source>
</evidence>
<dbReference type="PROSITE" id="PS51704">
    <property type="entry name" value="GP_PDE"/>
    <property type="match status" value="1"/>
</dbReference>
<sequence>MQHPAKFFKYLKPSTGKERKLLTRRWSFLCVGVLLALVSIVIPLQAGLPHAQMADTDSKVLESSRIPAGQISAGANPGRTLDKAQSGGQASHAKGETGPQGEGKAGSTGAGAASKPSAAGNKLIPVMEPDTRIALAPTIVTELQNKEELSKLKAPALPATLILHVNSGLIVTDPAGKTELGSLETVLSTVDGQMIPAFYVKNKETVDRLVSMLKRKGIEDAFVVSDQGELVKRARTEYPVVRGIVDFSAAGDLSREGLMNIRRQTTKNLAKIAIMPAAASSREAVNYLQQRLIVVWAKEISDAPRTNLAVHTLITAGVNGIVTDSPKIALGALKLYSHEKTLVRKPYIIAHRGMPSKAPENTIISGRLGLEAGADFIENDMYLTKDGHLVIIHDPVVESTTNGKGKVEDFTLAQLKKLNANKLFPSGYPNVQIPTLEEQIDLARSKGKMILAEMKSKNPAAMEKLVQVIRDKNAEDLMNVMSFDAEQLRRLSELMPEMPCGLLTGEIANESKVDQSLSGTLKLMQVRNTTLNTTYSGLGQNFMEAAKHRGLIVSPWTFNDKANFMRYFGYGAYGITTDYAFWASDWAASVTPGIEKVVLDMNESTGLSVIVETFKGTRTDSKAEIIVLDGQDKIVVSGGKVTAKEQGTAHVLLRYTASIEGGGRYDLYTQPVTLEVSETGGAAVKL</sequence>
<feature type="transmembrane region" description="Helical" evidence="2">
    <location>
        <begin position="26"/>
        <end position="48"/>
    </location>
</feature>
<dbReference type="SUPFAM" id="SSF51695">
    <property type="entry name" value="PLC-like phosphodiesterases"/>
    <property type="match status" value="1"/>
</dbReference>